<dbReference type="InterPro" id="IPR002347">
    <property type="entry name" value="SDR_fam"/>
</dbReference>
<dbReference type="Gene3D" id="3.40.50.720">
    <property type="entry name" value="NAD(P)-binding Rossmann-like Domain"/>
    <property type="match status" value="1"/>
</dbReference>
<dbReference type="EMBL" id="CP013920">
    <property type="protein sequence ID" value="AMA64650.1"/>
    <property type="molecule type" value="Genomic_DNA"/>
</dbReference>
<name>A0A120HPS5_9GAMM</name>
<dbReference type="InterPro" id="IPR036291">
    <property type="entry name" value="NAD(P)-bd_dom_sf"/>
</dbReference>
<dbReference type="STRING" id="634113.AUT07_00057"/>
<dbReference type="KEGG" id="asy:AUT07_00057"/>
<comment type="similarity">
    <text evidence="1">Belongs to the short-chain dehydrogenases/reductases (SDR) family.</text>
</comment>
<dbReference type="NCBIfam" id="NF006509">
    <property type="entry name" value="PRK08945.1"/>
    <property type="match status" value="1"/>
</dbReference>
<dbReference type="PANTHER" id="PTHR42901:SF1">
    <property type="entry name" value="ALCOHOL DEHYDROGENASE"/>
    <property type="match status" value="1"/>
</dbReference>
<dbReference type="PRINTS" id="PR00081">
    <property type="entry name" value="GDHRDH"/>
</dbReference>
<dbReference type="GO" id="GO:0016491">
    <property type="term" value="F:oxidoreductase activity"/>
    <property type="evidence" value="ECO:0007669"/>
    <property type="project" value="UniProtKB-KW"/>
</dbReference>
<dbReference type="Pfam" id="PF00106">
    <property type="entry name" value="adh_short"/>
    <property type="match status" value="1"/>
</dbReference>
<reference evidence="3 4" key="1">
    <citation type="submission" date="2016-01" db="EMBL/GenBank/DDBJ databases">
        <title>Genome sequence of Ca. Arsenophonus lipopteni, the exclusive symbiont of a blood sucking fly Lipoptena cervi (Diptera: Hippoboscidae).</title>
        <authorList>
            <person name="Novakova E."/>
            <person name="Hypsa V."/>
            <person name="Nguyen P."/>
            <person name="Husnik F."/>
            <person name="Darby A.C."/>
        </authorList>
    </citation>
    <scope>NUCLEOTIDE SEQUENCE [LARGE SCALE GENOMIC DNA]</scope>
    <source>
        <strain evidence="3 4">CB</strain>
    </source>
</reference>
<protein>
    <submittedName>
        <fullName evidence="3">Putative oxidoreductase YciK</fullName>
        <ecNumber evidence="3">1.-.-.-</ecNumber>
    </submittedName>
</protein>
<sequence>MINYQAKPDLLNKKTILITGASDGIGREVALTYSRYSANLILIGKTKSKLKKIKQEILSTSKNCTPLIHTYAIDLLTINQSKCYELVTKINQYCPYLDGLLHNASILGKIAPILEQPIKLWLDVIQINVNATFMLTKSLLPLLLKAPNSSLIFTTSSVGKKGRANWGAYSVSKFATEGLMQVLFDEYKDSHLRINCINPGATRTQMRANAFPMENPKNIKEPKEIMNIYLYLMGKDSIKESGMYFNAQDGSNYNIFI</sequence>
<dbReference type="PATRIC" id="fig|634113.3.peg.54"/>
<gene>
    <name evidence="3" type="primary">yciK</name>
    <name evidence="3" type="ORF">AUT07_00057</name>
</gene>
<evidence type="ECO:0000256" key="2">
    <source>
        <dbReference type="ARBA" id="ARBA00023002"/>
    </source>
</evidence>
<evidence type="ECO:0000256" key="1">
    <source>
        <dbReference type="ARBA" id="ARBA00006484"/>
    </source>
</evidence>
<dbReference type="SUPFAM" id="SSF51735">
    <property type="entry name" value="NAD(P)-binding Rossmann-fold domains"/>
    <property type="match status" value="1"/>
</dbReference>
<dbReference type="Proteomes" id="UP000069926">
    <property type="component" value="Chromosome"/>
</dbReference>
<organism evidence="3 4">
    <name type="scientific">Candidatus Arsenophonus lipoptenae</name>
    <dbReference type="NCBI Taxonomy" id="634113"/>
    <lineage>
        <taxon>Bacteria</taxon>
        <taxon>Pseudomonadati</taxon>
        <taxon>Pseudomonadota</taxon>
        <taxon>Gammaproteobacteria</taxon>
        <taxon>Enterobacterales</taxon>
        <taxon>Morganellaceae</taxon>
        <taxon>Arsenophonus</taxon>
    </lineage>
</organism>
<dbReference type="PANTHER" id="PTHR42901">
    <property type="entry name" value="ALCOHOL DEHYDROGENASE"/>
    <property type="match status" value="1"/>
</dbReference>
<keyword evidence="4" id="KW-1185">Reference proteome</keyword>
<dbReference type="RefSeq" id="WP_066282611.1">
    <property type="nucleotide sequence ID" value="NZ_CP013920.1"/>
</dbReference>
<dbReference type="AlphaFoldDB" id="A0A120HPS5"/>
<proteinExistence type="inferred from homology"/>
<dbReference type="OrthoDB" id="9790785at2"/>
<accession>A0A120HPS5</accession>
<evidence type="ECO:0000313" key="3">
    <source>
        <dbReference type="EMBL" id="AMA64650.1"/>
    </source>
</evidence>
<evidence type="ECO:0000313" key="4">
    <source>
        <dbReference type="Proteomes" id="UP000069926"/>
    </source>
</evidence>
<dbReference type="EC" id="1.-.-.-" evidence="3"/>
<keyword evidence="2 3" id="KW-0560">Oxidoreductase</keyword>